<evidence type="ECO:0000313" key="6">
    <source>
        <dbReference type="Proteomes" id="UP000198916"/>
    </source>
</evidence>
<name>A0A1H7F2S0_9SPHI</name>
<dbReference type="GO" id="GO:0030313">
    <property type="term" value="C:cell envelope"/>
    <property type="evidence" value="ECO:0007669"/>
    <property type="project" value="UniProtKB-SubCell"/>
</dbReference>
<protein>
    <submittedName>
        <fullName evidence="5">Peroxiredoxin</fullName>
    </submittedName>
</protein>
<dbReference type="InterPro" id="IPR017937">
    <property type="entry name" value="Thioredoxin_CS"/>
</dbReference>
<dbReference type="STRING" id="332977.SAMN05421740_101201"/>
<dbReference type="InterPro" id="IPR013740">
    <property type="entry name" value="Redoxin"/>
</dbReference>
<dbReference type="InterPro" id="IPR036249">
    <property type="entry name" value="Thioredoxin-like_sf"/>
</dbReference>
<dbReference type="Gene3D" id="3.40.30.10">
    <property type="entry name" value="Glutaredoxin"/>
    <property type="match status" value="2"/>
</dbReference>
<accession>A0A1H7F2S0</accession>
<dbReference type="CDD" id="cd02969">
    <property type="entry name" value="PRX_like1"/>
    <property type="match status" value="1"/>
</dbReference>
<dbReference type="OrthoDB" id="9809746at2"/>
<evidence type="ECO:0000259" key="4">
    <source>
        <dbReference type="PROSITE" id="PS51352"/>
    </source>
</evidence>
<proteinExistence type="predicted"/>
<reference evidence="6" key="1">
    <citation type="submission" date="2016-10" db="EMBL/GenBank/DDBJ databases">
        <authorList>
            <person name="Varghese N."/>
            <person name="Submissions S."/>
        </authorList>
    </citation>
    <scope>NUCLEOTIDE SEQUENCE [LARGE SCALE GENOMIC DNA]</scope>
    <source>
        <strain evidence="6">Jip14</strain>
    </source>
</reference>
<dbReference type="InterPro" id="IPR013766">
    <property type="entry name" value="Thioredoxin_domain"/>
</dbReference>
<dbReference type="PROSITE" id="PS00194">
    <property type="entry name" value="THIOREDOXIN_1"/>
    <property type="match status" value="1"/>
</dbReference>
<evidence type="ECO:0000256" key="1">
    <source>
        <dbReference type="ARBA" id="ARBA00004196"/>
    </source>
</evidence>
<feature type="domain" description="Thioredoxin" evidence="4">
    <location>
        <begin position="193"/>
        <end position="368"/>
    </location>
</feature>
<organism evidence="5 6">
    <name type="scientific">Parapedobacter koreensis</name>
    <dbReference type="NCBI Taxonomy" id="332977"/>
    <lineage>
        <taxon>Bacteria</taxon>
        <taxon>Pseudomonadati</taxon>
        <taxon>Bacteroidota</taxon>
        <taxon>Sphingobacteriia</taxon>
        <taxon>Sphingobacteriales</taxon>
        <taxon>Sphingobacteriaceae</taxon>
        <taxon>Parapedobacter</taxon>
    </lineage>
</organism>
<keyword evidence="2" id="KW-0201">Cytochrome c-type biogenesis</keyword>
<dbReference type="Pfam" id="PF08534">
    <property type="entry name" value="Redoxin"/>
    <property type="match status" value="1"/>
</dbReference>
<gene>
    <name evidence="5" type="ORF">SAMN05421740_101201</name>
</gene>
<evidence type="ECO:0000256" key="3">
    <source>
        <dbReference type="ARBA" id="ARBA00023284"/>
    </source>
</evidence>
<sequence length="372" mass="42225">MKLLQKTILLLVLLSMLIVQVRAEDPKPLPIGAKAPDFSLKGVDDKTYTLASFKDAKLLVIIFTCNHCPTAQAYEDRIIEFTAAYKSKGVQVVAISPNSDAAIRLDELGYTDLSDSFDEMKMRHQEKGYNFPYLYDGETQQVSTQYGPATTPHAFVFDQERTLRYVGRIDDDEHIGRAKTFDLKNAVDELLAEKPVTTATTRTFGCSVKWKSKTDWKTREVADWKKEPVTLETATLDTLKAVLSNNSGKYRLINFWATWCGPCVAEFSALVETDKMYRQRDFDFITVSLDAKQSTDKVRAFLQQKYASNRNLLFGDENKYDLIEAVDAEWQGALPYTILVSPAGEIVYRQMGIIEPLALRKAIVERIGRYYP</sequence>
<comment type="subcellular location">
    <subcellularLocation>
        <location evidence="1">Cell envelope</location>
    </subcellularLocation>
</comment>
<keyword evidence="6" id="KW-1185">Reference proteome</keyword>
<dbReference type="InterPro" id="IPR047262">
    <property type="entry name" value="PRX-like1"/>
</dbReference>
<dbReference type="InterPro" id="IPR000866">
    <property type="entry name" value="AhpC/TSA"/>
</dbReference>
<dbReference type="CDD" id="cd02966">
    <property type="entry name" value="TlpA_like_family"/>
    <property type="match status" value="1"/>
</dbReference>
<dbReference type="PANTHER" id="PTHR43640:SF1">
    <property type="entry name" value="THIOREDOXIN-DEPENDENT PEROXIREDOXIN"/>
    <property type="match status" value="1"/>
</dbReference>
<dbReference type="AlphaFoldDB" id="A0A1H7F2S0"/>
<feature type="domain" description="Thioredoxin" evidence="4">
    <location>
        <begin position="29"/>
        <end position="192"/>
    </location>
</feature>
<dbReference type="SUPFAM" id="SSF52833">
    <property type="entry name" value="Thioredoxin-like"/>
    <property type="match status" value="2"/>
</dbReference>
<evidence type="ECO:0000256" key="2">
    <source>
        <dbReference type="ARBA" id="ARBA00022748"/>
    </source>
</evidence>
<dbReference type="GO" id="GO:0016209">
    <property type="term" value="F:antioxidant activity"/>
    <property type="evidence" value="ECO:0007669"/>
    <property type="project" value="InterPro"/>
</dbReference>
<dbReference type="Pfam" id="PF00578">
    <property type="entry name" value="AhpC-TSA"/>
    <property type="match status" value="1"/>
</dbReference>
<dbReference type="Proteomes" id="UP000198916">
    <property type="component" value="Unassembled WGS sequence"/>
</dbReference>
<evidence type="ECO:0000313" key="5">
    <source>
        <dbReference type="EMBL" id="SEK20381.1"/>
    </source>
</evidence>
<dbReference type="EMBL" id="FNZR01000001">
    <property type="protein sequence ID" value="SEK20381.1"/>
    <property type="molecule type" value="Genomic_DNA"/>
</dbReference>
<keyword evidence="3" id="KW-0676">Redox-active center</keyword>
<dbReference type="PROSITE" id="PS51352">
    <property type="entry name" value="THIOREDOXIN_2"/>
    <property type="match status" value="2"/>
</dbReference>
<dbReference type="GO" id="GO:0017004">
    <property type="term" value="P:cytochrome complex assembly"/>
    <property type="evidence" value="ECO:0007669"/>
    <property type="project" value="UniProtKB-KW"/>
</dbReference>
<dbReference type="PANTHER" id="PTHR43640">
    <property type="entry name" value="OS07G0260300 PROTEIN"/>
    <property type="match status" value="1"/>
</dbReference>
<dbReference type="GO" id="GO:0016491">
    <property type="term" value="F:oxidoreductase activity"/>
    <property type="evidence" value="ECO:0007669"/>
    <property type="project" value="InterPro"/>
</dbReference>